<evidence type="ECO:0000313" key="3">
    <source>
        <dbReference type="EMBL" id="VEN47401.1"/>
    </source>
</evidence>
<dbReference type="InterPro" id="IPR056747">
    <property type="entry name" value="VPS13-like_M"/>
</dbReference>
<accession>A0A653CHK8</accession>
<feature type="compositionally biased region" description="Polar residues" evidence="1">
    <location>
        <begin position="526"/>
        <end position="539"/>
    </location>
</feature>
<dbReference type="PANTHER" id="PTHR16166:SF141">
    <property type="entry name" value="INTERMEMBRANE LIPID TRANSFER PROTEIN VPS13D"/>
    <property type="match status" value="1"/>
</dbReference>
<dbReference type="SUPFAM" id="SSF50370">
    <property type="entry name" value="Ricin B-like lectins"/>
    <property type="match status" value="1"/>
</dbReference>
<feature type="region of interest" description="Disordered" evidence="1">
    <location>
        <begin position="171"/>
        <end position="206"/>
    </location>
</feature>
<dbReference type="Proteomes" id="UP000410492">
    <property type="component" value="Unassembled WGS sequence"/>
</dbReference>
<evidence type="ECO:0000313" key="4">
    <source>
        <dbReference type="Proteomes" id="UP000410492"/>
    </source>
</evidence>
<dbReference type="SUPFAM" id="SSF46934">
    <property type="entry name" value="UBA-like"/>
    <property type="match status" value="1"/>
</dbReference>
<dbReference type="PROSITE" id="PS50231">
    <property type="entry name" value="RICIN_B_LECTIN"/>
    <property type="match status" value="1"/>
</dbReference>
<dbReference type="InterPro" id="IPR026847">
    <property type="entry name" value="VPS13"/>
</dbReference>
<dbReference type="Pfam" id="PF25036">
    <property type="entry name" value="VPS13_VAB"/>
    <property type="match status" value="1"/>
</dbReference>
<dbReference type="InterPro" id="IPR009543">
    <property type="entry name" value="VPS13_VAB"/>
</dbReference>
<feature type="domain" description="UBA" evidence="2">
    <location>
        <begin position="1294"/>
        <end position="1338"/>
    </location>
</feature>
<evidence type="ECO:0000259" key="2">
    <source>
        <dbReference type="PROSITE" id="PS50030"/>
    </source>
</evidence>
<organism evidence="3 4">
    <name type="scientific">Callosobruchus maculatus</name>
    <name type="common">Southern cowpea weevil</name>
    <name type="synonym">Pulse bruchid</name>
    <dbReference type="NCBI Taxonomy" id="64391"/>
    <lineage>
        <taxon>Eukaryota</taxon>
        <taxon>Metazoa</taxon>
        <taxon>Ecdysozoa</taxon>
        <taxon>Arthropoda</taxon>
        <taxon>Hexapoda</taxon>
        <taxon>Insecta</taxon>
        <taxon>Pterygota</taxon>
        <taxon>Neoptera</taxon>
        <taxon>Endopterygota</taxon>
        <taxon>Coleoptera</taxon>
        <taxon>Polyphaga</taxon>
        <taxon>Cucujiformia</taxon>
        <taxon>Chrysomeloidea</taxon>
        <taxon>Chrysomelidae</taxon>
        <taxon>Bruchinae</taxon>
        <taxon>Bruchini</taxon>
        <taxon>Callosobruchus</taxon>
    </lineage>
</organism>
<dbReference type="EMBL" id="CAACVG010007865">
    <property type="protein sequence ID" value="VEN47401.1"/>
    <property type="molecule type" value="Genomic_DNA"/>
</dbReference>
<name>A0A653CHK8_CALMS</name>
<keyword evidence="4" id="KW-1185">Reference proteome</keyword>
<feature type="region of interest" description="Disordered" evidence="1">
    <location>
        <begin position="576"/>
        <end position="603"/>
    </location>
</feature>
<dbReference type="Pfam" id="PF25033">
    <property type="entry name" value="VPS13_M"/>
    <property type="match status" value="2"/>
</dbReference>
<dbReference type="CDD" id="cd23453">
    <property type="entry name" value="beta-trefoil_Ricin_VPS13D"/>
    <property type="match status" value="1"/>
</dbReference>
<dbReference type="OrthoDB" id="272810at2759"/>
<proteinExistence type="predicted"/>
<evidence type="ECO:0000256" key="1">
    <source>
        <dbReference type="SAM" id="MobiDB-lite"/>
    </source>
</evidence>
<dbReference type="InterPro" id="IPR009060">
    <property type="entry name" value="UBA-like_sf"/>
</dbReference>
<feature type="compositionally biased region" description="Low complexity" evidence="1">
    <location>
        <begin position="188"/>
        <end position="197"/>
    </location>
</feature>
<dbReference type="InterPro" id="IPR015940">
    <property type="entry name" value="UBA"/>
</dbReference>
<gene>
    <name evidence="3" type="ORF">CALMAC_LOCUS9181</name>
</gene>
<dbReference type="InterPro" id="IPR035992">
    <property type="entry name" value="Ricin_B-like_lectins"/>
</dbReference>
<dbReference type="GO" id="GO:0006623">
    <property type="term" value="P:protein targeting to vacuole"/>
    <property type="evidence" value="ECO:0007669"/>
    <property type="project" value="TreeGrafter"/>
</dbReference>
<reference evidence="3 4" key="1">
    <citation type="submission" date="2019-01" db="EMBL/GenBank/DDBJ databases">
        <authorList>
            <person name="Sayadi A."/>
        </authorList>
    </citation>
    <scope>NUCLEOTIDE SEQUENCE [LARGE SCALE GENOMIC DNA]</scope>
</reference>
<protein>
    <recommendedName>
        <fullName evidence="2">UBA domain-containing protein</fullName>
    </recommendedName>
</protein>
<feature type="non-terminal residue" evidence="3">
    <location>
        <position position="1"/>
    </location>
</feature>
<dbReference type="PANTHER" id="PTHR16166">
    <property type="entry name" value="VACUOLAR PROTEIN SORTING-ASSOCIATED PROTEIN VPS13"/>
    <property type="match status" value="1"/>
</dbReference>
<sequence>NTVVFNYNVNFFEQCYFKVFIVYATNKYINIFYFQVLDLTPEGHMHQRIISVGRDPLQESPHPLYMISQQQDDRTAFSFKVIRNLEAACDKDKADIVIRMASLWYTHSPVFIAELQSCATEFKQYLSNLARSIKIAATDMALGLVHARAEALAQSLSMNKRLPSSLYGSALSFTESSSPSRRRRRSSSAEASGYASAKDTVPQTPYSPADDDDFIIDLMLDIELDSPVVVLPRKSASPEVFVAHLGKISVSNYYNDEAKTNGYDYESSEFRIEHYDIEVKDMNIYSLDTSTRRVPGPSISKPEVLYSCSSLAKPILYDTMLHLKIDREVCKETTRYSSESNLLLDDDDAAQNNYLNPGENIQVSGSIVTALKVSLTRSQYAQLLDTVDWLTSSPKLSETQGISRLHLRPQASLSDICEEDTGVTTLNMDPHVRAKMFSVSTLGKAKKQTQAAVAIKVNFDVPVFTVELRGETHIGEQGLVDLSFRDFAFNYEKCHRYDTNIQISLRSIFMEDLLQPEGSKQRAMVLSSSGDDQPPNTACISRSCPDVTYHRYRTSSSHGSLPDHLETAKVFGMDSMTSSTHRTEQYPSTPPPSPSQRNKQRARPEKNLVIISTLLVDPSAPNFEEQYKGIQKSTSIDFNCLDLVISVKSWVLVLDFFNNSSESDSDHGRNLSTTTAETHQVVSSTKQVTDITVRSLTVTLVKPDRDIAKANISNLEVEVRTAGLLKEVNGKLGSMSLQDLTLHGQLYRERFVTSGEQVLQFKYMRHIPDVHKNYDAQLTLNMASVTYVHTRRFIAEIYAFFNKFTERRQMVMRGIQAATSGQSIRDEPSRLSLILEAKSPIILLPVSSKSSDVLVVDLGQLLVTNDFKYSGDPDTISVQTEENNKKCLLNVMLIKLEHMDLYAGVKESELRPSKRTLCKNCFKLGSSLVTKKGPSLLTKKFQLKLQVEQNLHRNLYHTVPDMSIYGQLSTLDGTLDLSQYRLIRGLLAYNLGEDTERINPSVPTKNISAEADHTEEWKLSSIKLDMQNVTLRLVQSHEINSPLTCINFIKSHLTVENFSNFCQDIDLVSQEILVMDTRFHGVQPKDRCNVFTNILQPIRSSKDSDLVQAEVHSRKRQEYTKVTILLNDMKLMAIFDWWEALKQYIFQDIENVPSSPEHHSTVTSSETEVEGQFDLKLNITDSEIVLVENTAQWDTNAVILKSTTVLKYRPYNQEKPLYCSLNNCEMFSCILGMEEETALSIIDPVTLNIEVNKDSVLEVQLQFLTVRLSYHDMCMFKKMLNSLPKQIIFERASDVPSKAIKQQIATLTVLGFKVEDCLVALEKCKNRLDDAAIWLTHNASPEPSVKQSSKKGLNISALEVKANRLSICIIDDCGDSDVPLLELSFSDLQLYQLLPELNVSDPVSPQGYLDCSLASDYYNRVLSGWEPIIEPWRCKILWEKTLSQAILKNRLAVKVESEETLDMDVTSTFIDLYQQVKETWTKDYSKQQPNGTGESTKTSSAIECYRRRSPFIPFALKNDTGSSLIFTTHISDVNSATTPVVYKSYENWTRVDPGETVPFSFKTRDKIRHQDSHMMRLHQLGVKIDGWQCIDSVTVDKVGIYFRDAPADVQSRSLDLPPVRIVFDVTLEGSARKLVTVRSALLVINNLPQPVEIKLEPRLPQEANYIWVPSKTYNIEKKATLAVPLAHARSQINVKPVGLPQKYTFCTPTLNWMDMPGNVDRAYELETCHTHKGHNYRFCQEIVKENVLVPTSSRYEQPAHRIFLWPTVKLENLLPVDIDYVLSGEKGRIKAGATASVTTVDPDKTVSLEVILEGFETCNAIVVPAGCTNEFTGRIKLEDSRHRKLYLLAYVSLNKGAKVKITVSAYFWIINRTGLPLVFRQSGTSTESAGQFEEHEQARMVTPFLFSFSDQDASPTLNARVGKMVVFDGTPQWCSNFHAQKGTQYRKLHVSMRGGYPDTVFVVGIEVRPGRGKYRATSIVTVSPRYQLHNRSSYRLLFAQMCATKGSGSLQKSFLKLMPDSHMPFHWSNLEKDQLLCVSIEDVADCCWSGGLKIDTNTSMHVNVRDANGRVYFLRLEVVLQGATFFVVFTDADTMPPPIRVDNFSEVSVTFGQSCCVDVMHSTARAHSSVPYAWDEPTKDHSVRLIAPGGVTNTYRMSALGPAPSLTYENFIYVAFAGTFKSHHPGVRDPNNVECQELVLDVAKSCLVYLNHKIPGERSQLWRLTSEGYLQHEGSSPPLHPSQSRNRSNNLVLDIESTAPQPNTYSRLMLRRIDPRRRSTQKWRFTEEGRLCCDHHNMCVQAMDGFYGLRAGNAAVLGLPQPVCHKVTEKGLPIEQHIERQRLRPGSGFLSVDIHMDGPTQVISIKDVKESRMYASPDDREWGTISQNQRPNLCANDDDVVSPENSKELQFGVHLKGLGVSLVCRKAPEELLYAHFEKIVGETVVTSKSKKLSISVKDIQIDNQLLDTSVPVVVHMTPPSSRNNDEAYDHLPALDFNAEMQQQVNENAVIFKHLMLRLKKITIVIEEMLLLKLCSFMGLHSQKEELIDKDESDYETQRLLTEVSAAHAKRYYFGLLKLIPDQIRLSVKTASKLPKHLQKIKRKLGLTLIKFEDAAVDLEAFQREHPFETSQVLFKSIIKHFKDELMWQAGIILGSVDFIGNPLGLMNDFSEGLSGFLYEGNVGALVKNVTHGMSNSAAKITESLSDGLGNLAMDDYHEEMRQKIRQVQSGKSSDHILAGFKGLGFGILGGATGIFKQVYEGASNDGLQGVFSGLGKGLVGAVTKPVVGVLDFASETARAVRDSSRSKLTPERIRLPRCTHGPGGLLPRYNLRQSQGQQYLYIVNDKNYEEHLVAYQVLGSASEDLICIVSNKMIRIVTSTRSPDLTPIIECPLSDLETCNVITEKEHGESRFYIEIVMHYAGVSAALVNPDPVKKPRVRCRTLELASTVSQQINYAKRMYIEHLYTFTTDNITILED</sequence>
<feature type="region of interest" description="Disordered" evidence="1">
    <location>
        <begin position="520"/>
        <end position="539"/>
    </location>
</feature>
<dbReference type="GO" id="GO:0045053">
    <property type="term" value="P:protein retention in Golgi apparatus"/>
    <property type="evidence" value="ECO:0007669"/>
    <property type="project" value="TreeGrafter"/>
</dbReference>
<dbReference type="PROSITE" id="PS50030">
    <property type="entry name" value="UBA"/>
    <property type="match status" value="1"/>
</dbReference>